<sequence>MALLGSVDISFTKSTKIAVDATDTAGQAQATAQTASQTATQAAATAADAAQAAQTAITTANGKNKAYYGATTPTSPQSGDIWFVEDSSGDVTAIKHYDGTQWVTDVDNTALAQQISAAQAAADNAATVGQAAQQVAQQAAQVGDSAAKTAAAAQQAANAAQTDAANAVSKNDVINQINVSTEGILIDGRKVHITGKTTIDNAVIKDAMIDSISANKLTAGTIDANVITVKNINASNIVTGTLDASKATVTNIDASKITTGTLNAARIAAGSIDASKLNVESLSALSANLGNVTAGNISGVNIYGGAINQSNSGQNIWMDQNGFHMQSNQLDVWMNGGRGLEILYNNVTQFKVDLNGNLVANDAKLNGNMELNGTFNIPTTMTGDDRAGMHGRYKYTESLSSYVPKVLDGDWFLNSSSLSFRAKTVIQKTKNTYYTTSYYGSGMLKLRAYVDSSNNQYDGNYTNLNNRIDIMPSQITMGQYQPSGDSDWPDEIKISADGSIYASKTIKSGNVYFNGANAIKNDSTVLFLEGNGGIRTNNILINGYHAIKSLDGGEIFLNNGGTGYVDLTVKALHQSSRWELKENFESMDPEVALKNIIDTDVVRYNFKGESEVHVGLVIDDRDNPEYHACSDFITPNRESKKDDTIVGELMLATKALNNYINNHNERLSVIEEQNKNLLLKIADLEARLAKLEV</sequence>
<feature type="coiled-coil region" evidence="1">
    <location>
        <begin position="660"/>
        <end position="687"/>
    </location>
</feature>
<dbReference type="RefSeq" id="WP_061574366.1">
    <property type="nucleotide sequence ID" value="NZ_LQYI01000021.1"/>
</dbReference>
<gene>
    <name evidence="3" type="ORF">B4099_3649</name>
</gene>
<keyword evidence="1" id="KW-0175">Coiled coil</keyword>
<dbReference type="EMBL" id="LQYI01000021">
    <property type="protein sequence ID" value="KYC72287.1"/>
    <property type="molecule type" value="Genomic_DNA"/>
</dbReference>
<accession>A0A150KJK2</accession>
<proteinExistence type="predicted"/>
<comment type="caution">
    <text evidence="3">The sequence shown here is derived from an EMBL/GenBank/DDBJ whole genome shotgun (WGS) entry which is preliminary data.</text>
</comment>
<evidence type="ECO:0000256" key="1">
    <source>
        <dbReference type="SAM" id="Coils"/>
    </source>
</evidence>
<dbReference type="PROSITE" id="PS51688">
    <property type="entry name" value="ICA"/>
    <property type="match status" value="1"/>
</dbReference>
<dbReference type="Proteomes" id="UP000075304">
    <property type="component" value="Unassembled WGS sequence"/>
</dbReference>
<protein>
    <recommendedName>
        <fullName evidence="2">Peptidase S74 domain-containing protein</fullName>
    </recommendedName>
</protein>
<organism evidence="3 4">
    <name type="scientific">Heyndrickxia coagulans</name>
    <name type="common">Weizmannia coagulans</name>
    <dbReference type="NCBI Taxonomy" id="1398"/>
    <lineage>
        <taxon>Bacteria</taxon>
        <taxon>Bacillati</taxon>
        <taxon>Bacillota</taxon>
        <taxon>Bacilli</taxon>
        <taxon>Bacillales</taxon>
        <taxon>Bacillaceae</taxon>
        <taxon>Heyndrickxia</taxon>
    </lineage>
</organism>
<evidence type="ECO:0000259" key="2">
    <source>
        <dbReference type="PROSITE" id="PS51688"/>
    </source>
</evidence>
<evidence type="ECO:0000313" key="3">
    <source>
        <dbReference type="EMBL" id="KYC72287.1"/>
    </source>
</evidence>
<name>A0A150KJK2_HEYCO</name>
<dbReference type="AlphaFoldDB" id="A0A150KJK2"/>
<feature type="domain" description="Peptidase S74" evidence="2">
    <location>
        <begin position="576"/>
        <end position="688"/>
    </location>
</feature>
<dbReference type="PATRIC" id="fig|1398.25.peg.1496"/>
<reference evidence="3 4" key="1">
    <citation type="submission" date="2016-01" db="EMBL/GenBank/DDBJ databases">
        <title>Genome Sequences of Twelve Sporeforming Bacillus Species Isolated from Foods.</title>
        <authorList>
            <person name="Berendsen E.M."/>
            <person name="Wells-Bennik M.H."/>
            <person name="Krawcyk A.O."/>
            <person name="De Jong A."/>
            <person name="Holsappel S."/>
            <person name="Eijlander R.T."/>
            <person name="Kuipers O.P."/>
        </authorList>
    </citation>
    <scope>NUCLEOTIDE SEQUENCE [LARGE SCALE GENOMIC DNA]</scope>
    <source>
        <strain evidence="3 4">B4099</strain>
    </source>
</reference>
<evidence type="ECO:0000313" key="4">
    <source>
        <dbReference type="Proteomes" id="UP000075304"/>
    </source>
</evidence>
<dbReference type="InterPro" id="IPR030392">
    <property type="entry name" value="S74_ICA"/>
</dbReference>